<evidence type="ECO:0000313" key="7">
    <source>
        <dbReference type="EMBL" id="APH01044.1"/>
    </source>
</evidence>
<dbReference type="InterPro" id="IPR011698">
    <property type="entry name" value="GATase_3"/>
</dbReference>
<dbReference type="InterPro" id="IPR027417">
    <property type="entry name" value="P-loop_NTPase"/>
</dbReference>
<feature type="active site" description="Nucleophile" evidence="4">
    <location>
        <position position="335"/>
    </location>
</feature>
<dbReference type="InterPro" id="IPR002586">
    <property type="entry name" value="CobQ/CobB/MinD/ParA_Nub-bd_dom"/>
</dbReference>
<evidence type="ECO:0000259" key="5">
    <source>
        <dbReference type="Pfam" id="PF01656"/>
    </source>
</evidence>
<comment type="similarity">
    <text evidence="4">Belongs to the CobB/CobQ family. CobQ subfamily.</text>
</comment>
<comment type="pathway">
    <text evidence="1 4">Cofactor biosynthesis; adenosylcobalamin biosynthesis.</text>
</comment>
<dbReference type="NCBIfam" id="NF001989">
    <property type="entry name" value="PRK00784.1"/>
    <property type="match status" value="1"/>
</dbReference>
<organism evidence="7 8">
    <name type="scientific">Janibacter indicus</name>
    <dbReference type="NCBI Taxonomy" id="857417"/>
    <lineage>
        <taxon>Bacteria</taxon>
        <taxon>Bacillati</taxon>
        <taxon>Actinomycetota</taxon>
        <taxon>Actinomycetes</taxon>
        <taxon>Micrococcales</taxon>
        <taxon>Intrasporangiaceae</taxon>
        <taxon>Janibacter</taxon>
    </lineage>
</organism>
<dbReference type="InterPro" id="IPR029062">
    <property type="entry name" value="Class_I_gatase-like"/>
</dbReference>
<proteinExistence type="inferred from homology"/>
<dbReference type="CDD" id="cd05389">
    <property type="entry name" value="CobQ_N"/>
    <property type="match status" value="1"/>
</dbReference>
<feature type="domain" description="CobQ/CobB/MinD/ParA nucleotide binding" evidence="5">
    <location>
        <begin position="5"/>
        <end position="230"/>
    </location>
</feature>
<dbReference type="InterPro" id="IPR047045">
    <property type="entry name" value="CobQ_N"/>
</dbReference>
<dbReference type="Pfam" id="PF01656">
    <property type="entry name" value="CbiA"/>
    <property type="match status" value="1"/>
</dbReference>
<sequence length="501" mass="52250">MSGLLITGTSSDAGKSLVVTGLCRALARRGLSVAPYKAQNMSNHSMVCHDGSEIGRAQYLQAQAAGVEATSAMNPVLLKPGSDRRAHVVVRGRPAGELMAGEYATGRAHLAQAAFAAYEELATEHDLVVCEGAGSPAEINLRAGDYVNLGLAQRFSLPTVLVGDIDRGGVLAALYGTWALVSDEDRPLLAAYVINKFRGDASVLEPGLAEITRRTGMPSLGVLPWLQEVWLDSEDSLSMGAWGDAEDGVPADRRLSVAVVRLPRTSNGTDVDALAAEPGVDVRVTVDADAVREADLVVLPGSRATASDLAWLRRTGLADVVLERAARGAPVLGICGGYQMLLDEIVDDGVEGGVLRCDEGATKGGETTSAASVPGLGLLPGRVVFHEDKVLARPSGSWRGHGVEGYEIHHGVVAPSGGEDFPGGHAVGAVRGSIWHGTLECDAYRRALLDDVAATTGARWSAAPGATPFAARREGMIDILADALETHVDVDAVIAIAKEGR</sequence>
<dbReference type="PANTHER" id="PTHR21343">
    <property type="entry name" value="DETHIOBIOTIN SYNTHETASE"/>
    <property type="match status" value="1"/>
</dbReference>
<gene>
    <name evidence="4" type="primary">cobQ</name>
    <name evidence="7" type="ORF">ASJ30_05400</name>
</gene>
<feature type="domain" description="CobB/CobQ-like glutamine amidotransferase" evidence="6">
    <location>
        <begin position="257"/>
        <end position="418"/>
    </location>
</feature>
<dbReference type="CDD" id="cd01750">
    <property type="entry name" value="GATase1_CobQ"/>
    <property type="match status" value="1"/>
</dbReference>
<evidence type="ECO:0000256" key="2">
    <source>
        <dbReference type="ARBA" id="ARBA00022573"/>
    </source>
</evidence>
<evidence type="ECO:0000256" key="4">
    <source>
        <dbReference type="HAMAP-Rule" id="MF_00028"/>
    </source>
</evidence>
<dbReference type="RefSeq" id="WP_072624203.1">
    <property type="nucleotide sequence ID" value="NZ_CP013290.1"/>
</dbReference>
<dbReference type="KEGG" id="jte:ASJ30_05400"/>
<dbReference type="PROSITE" id="PS51274">
    <property type="entry name" value="GATASE_COBBQ"/>
    <property type="match status" value="1"/>
</dbReference>
<dbReference type="NCBIfam" id="TIGR00313">
    <property type="entry name" value="cobQ"/>
    <property type="match status" value="1"/>
</dbReference>
<dbReference type="SUPFAM" id="SSF52317">
    <property type="entry name" value="Class I glutamine amidotransferase-like"/>
    <property type="match status" value="1"/>
</dbReference>
<dbReference type="GO" id="GO:0015420">
    <property type="term" value="F:ABC-type vitamin B12 transporter activity"/>
    <property type="evidence" value="ECO:0007669"/>
    <property type="project" value="UniProtKB-UniRule"/>
</dbReference>
<dbReference type="PROSITE" id="PS51273">
    <property type="entry name" value="GATASE_TYPE_1"/>
    <property type="match status" value="1"/>
</dbReference>
<evidence type="ECO:0000259" key="6">
    <source>
        <dbReference type="Pfam" id="PF07685"/>
    </source>
</evidence>
<dbReference type="InterPro" id="IPR004459">
    <property type="entry name" value="CobQ_synth"/>
</dbReference>
<comment type="function">
    <text evidence="4">Catalyzes amidations at positions B, D, E, and G on adenosylcobyrinic A,C-diamide. NH(2) groups are provided by glutamine, and one molecule of ATP is hydrogenolyzed for each amidation.</text>
</comment>
<keyword evidence="3 4" id="KW-0315">Glutamine amidotransferase</keyword>
<dbReference type="Gene3D" id="3.40.50.880">
    <property type="match status" value="1"/>
</dbReference>
<name>A0A1L3MFK3_9MICO</name>
<keyword evidence="8" id="KW-1185">Reference proteome</keyword>
<reference evidence="7 8" key="1">
    <citation type="submission" date="2015-11" db="EMBL/GenBank/DDBJ databases">
        <authorList>
            <person name="Zhang Y."/>
            <person name="Guo Z."/>
        </authorList>
    </citation>
    <scope>NUCLEOTIDE SEQUENCE [LARGE SCALE GENOMIC DNA]</scope>
    <source>
        <strain evidence="7 8">YFY001</strain>
    </source>
</reference>
<dbReference type="HAMAP" id="MF_00028">
    <property type="entry name" value="CobQ"/>
    <property type="match status" value="1"/>
</dbReference>
<evidence type="ECO:0000313" key="8">
    <source>
        <dbReference type="Proteomes" id="UP000182938"/>
    </source>
</evidence>
<evidence type="ECO:0000256" key="1">
    <source>
        <dbReference type="ARBA" id="ARBA00004953"/>
    </source>
</evidence>
<dbReference type="InterPro" id="IPR033949">
    <property type="entry name" value="CobQ_GATase1"/>
</dbReference>
<dbReference type="Pfam" id="PF07685">
    <property type="entry name" value="GATase_3"/>
    <property type="match status" value="1"/>
</dbReference>
<dbReference type="GO" id="GO:0003824">
    <property type="term" value="F:catalytic activity"/>
    <property type="evidence" value="ECO:0007669"/>
    <property type="project" value="InterPro"/>
</dbReference>
<dbReference type="AlphaFoldDB" id="A0A1L3MFK3"/>
<dbReference type="Proteomes" id="UP000182938">
    <property type="component" value="Chromosome"/>
</dbReference>
<feature type="active site" evidence="4">
    <location>
        <position position="436"/>
    </location>
</feature>
<dbReference type="SUPFAM" id="SSF52540">
    <property type="entry name" value="P-loop containing nucleoside triphosphate hydrolases"/>
    <property type="match status" value="1"/>
</dbReference>
<dbReference type="UniPathway" id="UPA00148"/>
<dbReference type="Gene3D" id="3.40.50.300">
    <property type="entry name" value="P-loop containing nucleotide triphosphate hydrolases"/>
    <property type="match status" value="1"/>
</dbReference>
<dbReference type="EMBL" id="CP013290">
    <property type="protein sequence ID" value="APH01044.1"/>
    <property type="molecule type" value="Genomic_DNA"/>
</dbReference>
<evidence type="ECO:0000256" key="3">
    <source>
        <dbReference type="ARBA" id="ARBA00022962"/>
    </source>
</evidence>
<accession>A0A1L3MFK3</accession>
<dbReference type="GO" id="GO:0009236">
    <property type="term" value="P:cobalamin biosynthetic process"/>
    <property type="evidence" value="ECO:0007669"/>
    <property type="project" value="UniProtKB-UniRule"/>
</dbReference>
<keyword evidence="2 4" id="KW-0169">Cobalamin biosynthesis</keyword>
<protein>
    <recommendedName>
        <fullName evidence="4">Cobyric acid synthase</fullName>
    </recommendedName>
</protein>
<dbReference type="PANTHER" id="PTHR21343:SF1">
    <property type="entry name" value="COBYRIC ACID SYNTHASE"/>
    <property type="match status" value="1"/>
</dbReference>